<comment type="caution">
    <text evidence="1">The sequence shown here is derived from an EMBL/GenBank/DDBJ whole genome shotgun (WGS) entry which is preliminary data.</text>
</comment>
<dbReference type="Proteomes" id="UP000276133">
    <property type="component" value="Unassembled WGS sequence"/>
</dbReference>
<reference evidence="1 2" key="1">
    <citation type="journal article" date="2018" name="Sci. Rep.">
        <title>Genomic signatures of local adaptation to the degree of environmental predictability in rotifers.</title>
        <authorList>
            <person name="Franch-Gras L."/>
            <person name="Hahn C."/>
            <person name="Garcia-Roger E.M."/>
            <person name="Carmona M.J."/>
            <person name="Serra M."/>
            <person name="Gomez A."/>
        </authorList>
    </citation>
    <scope>NUCLEOTIDE SEQUENCE [LARGE SCALE GENOMIC DNA]</scope>
    <source>
        <strain evidence="1">HYR1</strain>
    </source>
</reference>
<keyword evidence="2" id="KW-1185">Reference proteome</keyword>
<accession>A0A3M7T7U3</accession>
<sequence length="211" mass="24394">MQIFLNSIPFLYFLEPYLLLISSLKDFALFGNHLLMNQEGNICYCYKNEFKIVTGNRRPIKQRAYLVPYAKQELITVPHKEFISPGLVTLAGTGRLSFHKTRLGRLKHRQQHHRVLVNQRTLYIVLLRIPEHQFDIIGQLIKTIVLVVLALEQLKLVLAARYHLIDGFFIGHLGIDLVRLVAQYNLQILASLLARQPGVEHVRLDYFGVNV</sequence>
<proteinExistence type="predicted"/>
<protein>
    <submittedName>
        <fullName evidence="1">Uncharacterized protein</fullName>
    </submittedName>
</protein>
<dbReference type="AlphaFoldDB" id="A0A3M7T7U3"/>
<gene>
    <name evidence="1" type="ORF">BpHYR1_001016</name>
</gene>
<dbReference type="EMBL" id="REGN01000152">
    <property type="protein sequence ID" value="RNA44106.1"/>
    <property type="molecule type" value="Genomic_DNA"/>
</dbReference>
<organism evidence="1 2">
    <name type="scientific">Brachionus plicatilis</name>
    <name type="common">Marine rotifer</name>
    <name type="synonym">Brachionus muelleri</name>
    <dbReference type="NCBI Taxonomy" id="10195"/>
    <lineage>
        <taxon>Eukaryota</taxon>
        <taxon>Metazoa</taxon>
        <taxon>Spiralia</taxon>
        <taxon>Gnathifera</taxon>
        <taxon>Rotifera</taxon>
        <taxon>Eurotatoria</taxon>
        <taxon>Monogononta</taxon>
        <taxon>Pseudotrocha</taxon>
        <taxon>Ploima</taxon>
        <taxon>Brachionidae</taxon>
        <taxon>Brachionus</taxon>
    </lineage>
</organism>
<evidence type="ECO:0000313" key="2">
    <source>
        <dbReference type="Proteomes" id="UP000276133"/>
    </source>
</evidence>
<evidence type="ECO:0000313" key="1">
    <source>
        <dbReference type="EMBL" id="RNA44106.1"/>
    </source>
</evidence>
<name>A0A3M7T7U3_BRAPC</name>